<dbReference type="CDD" id="cd06587">
    <property type="entry name" value="VOC"/>
    <property type="match status" value="1"/>
</dbReference>
<feature type="domain" description="VOC" evidence="1">
    <location>
        <begin position="22"/>
        <end position="144"/>
    </location>
</feature>
<evidence type="ECO:0000313" key="2">
    <source>
        <dbReference type="EMBL" id="AXV09624.1"/>
    </source>
</evidence>
<dbReference type="SUPFAM" id="SSF54593">
    <property type="entry name" value="Glyoxalase/Bleomycin resistance protein/Dihydroxybiphenyl dioxygenase"/>
    <property type="match status" value="1"/>
</dbReference>
<keyword evidence="3" id="KW-1185">Reference proteome</keyword>
<sequence>MFSMIVPWIVAYGAVMEHFEASALTHMLVVADTAASRDWYVSVLDAEVTGEYGSSVLLRLLDSWLLLVEGGGPDEGKPAVELVPPADPDRVSAQMIFRVADCRGLYDLLRERGASFLAPPHVREGETRAFFRDPDGHLFEISQLT</sequence>
<dbReference type="InterPro" id="IPR004360">
    <property type="entry name" value="Glyas_Fos-R_dOase_dom"/>
</dbReference>
<dbReference type="PROSITE" id="PS51819">
    <property type="entry name" value="VOC"/>
    <property type="match status" value="1"/>
</dbReference>
<accession>A0A346Y577</accession>
<dbReference type="GO" id="GO:0016829">
    <property type="term" value="F:lyase activity"/>
    <property type="evidence" value="ECO:0007669"/>
    <property type="project" value="UniProtKB-KW"/>
</dbReference>
<protein>
    <submittedName>
        <fullName evidence="2">Putative lyase</fullName>
    </submittedName>
</protein>
<dbReference type="KEGG" id="euz:DVS28_a4967"/>
<gene>
    <name evidence="2" type="ORF">DVS28_a4967</name>
</gene>
<dbReference type="InterPro" id="IPR037523">
    <property type="entry name" value="VOC_core"/>
</dbReference>
<reference evidence="2 3" key="1">
    <citation type="submission" date="2018-09" db="EMBL/GenBank/DDBJ databases">
        <title>Complete genome sequence of Euzebya sp. DY32-46 isolated from seawater of Pacific Ocean.</title>
        <authorList>
            <person name="Xu L."/>
            <person name="Wu Y.-H."/>
            <person name="Xu X.-W."/>
        </authorList>
    </citation>
    <scope>NUCLEOTIDE SEQUENCE [LARGE SCALE GENOMIC DNA]</scope>
    <source>
        <strain evidence="2 3">DY32-46</strain>
    </source>
</reference>
<proteinExistence type="predicted"/>
<evidence type="ECO:0000313" key="3">
    <source>
        <dbReference type="Proteomes" id="UP000264006"/>
    </source>
</evidence>
<keyword evidence="2" id="KW-0456">Lyase</keyword>
<evidence type="ECO:0000259" key="1">
    <source>
        <dbReference type="PROSITE" id="PS51819"/>
    </source>
</evidence>
<name>A0A346Y577_9ACTN</name>
<dbReference type="Proteomes" id="UP000264006">
    <property type="component" value="Chromosome"/>
</dbReference>
<organism evidence="2 3">
    <name type="scientific">Euzebya pacifica</name>
    <dbReference type="NCBI Taxonomy" id="1608957"/>
    <lineage>
        <taxon>Bacteria</taxon>
        <taxon>Bacillati</taxon>
        <taxon>Actinomycetota</taxon>
        <taxon>Nitriliruptoria</taxon>
        <taxon>Euzebyales</taxon>
    </lineage>
</organism>
<dbReference type="AlphaFoldDB" id="A0A346Y577"/>
<dbReference type="EMBL" id="CP031165">
    <property type="protein sequence ID" value="AXV09624.1"/>
    <property type="molecule type" value="Genomic_DNA"/>
</dbReference>
<dbReference type="Pfam" id="PF00903">
    <property type="entry name" value="Glyoxalase"/>
    <property type="match status" value="1"/>
</dbReference>
<dbReference type="Gene3D" id="3.10.180.10">
    <property type="entry name" value="2,3-Dihydroxybiphenyl 1,2-Dioxygenase, domain 1"/>
    <property type="match status" value="1"/>
</dbReference>
<dbReference type="InterPro" id="IPR029068">
    <property type="entry name" value="Glyas_Bleomycin-R_OHBP_Dase"/>
</dbReference>